<dbReference type="Proteomes" id="UP001619911">
    <property type="component" value="Unassembled WGS sequence"/>
</dbReference>
<evidence type="ECO:0000256" key="5">
    <source>
        <dbReference type="ARBA" id="ARBA00022989"/>
    </source>
</evidence>
<evidence type="ECO:0000256" key="1">
    <source>
        <dbReference type="ARBA" id="ARBA00004651"/>
    </source>
</evidence>
<keyword evidence="3" id="KW-0997">Cell inner membrane</keyword>
<feature type="transmembrane region" description="Helical" evidence="8">
    <location>
        <begin position="56"/>
        <end position="77"/>
    </location>
</feature>
<evidence type="ECO:0000259" key="9">
    <source>
        <dbReference type="Pfam" id="PF12821"/>
    </source>
</evidence>
<evidence type="ECO:0000313" key="10">
    <source>
        <dbReference type="EMBL" id="MFK2827233.1"/>
    </source>
</evidence>
<comment type="caution">
    <text evidence="10">The sequence shown here is derived from an EMBL/GenBank/DDBJ whole genome shotgun (WGS) entry which is preliminary data.</text>
</comment>
<evidence type="ECO:0000256" key="4">
    <source>
        <dbReference type="ARBA" id="ARBA00022692"/>
    </source>
</evidence>
<protein>
    <submittedName>
        <fullName evidence="10">Threonine/serine exporter family protein</fullName>
    </submittedName>
</protein>
<proteinExistence type="inferred from homology"/>
<feature type="transmembrane region" description="Helical" evidence="8">
    <location>
        <begin position="12"/>
        <end position="28"/>
    </location>
</feature>
<keyword evidence="5 8" id="KW-1133">Transmembrane helix</keyword>
<accession>A0ABW8ICJ5</accession>
<dbReference type="PANTHER" id="PTHR34390:SF1">
    <property type="entry name" value="SUCCINATE TRANSPORTER SUBUNIT YJJB-RELATED"/>
    <property type="match status" value="1"/>
</dbReference>
<feature type="transmembrane region" description="Helical" evidence="8">
    <location>
        <begin position="125"/>
        <end position="144"/>
    </location>
</feature>
<dbReference type="InterPro" id="IPR050539">
    <property type="entry name" value="ThrE_Dicarb/AminoAcid_Exp"/>
</dbReference>
<organism evidence="10 11">
    <name type="scientific">Bacillus lumedeiriae</name>
    <dbReference type="NCBI Taxonomy" id="3058829"/>
    <lineage>
        <taxon>Bacteria</taxon>
        <taxon>Bacillati</taxon>
        <taxon>Bacillota</taxon>
        <taxon>Bacilli</taxon>
        <taxon>Bacillales</taxon>
        <taxon>Bacillaceae</taxon>
        <taxon>Bacillus</taxon>
    </lineage>
</organism>
<sequence length="153" mass="16565">MWIDILKPLEPLVMSFVAAAAFGIIYNVPRVTVWAGGFAGMIGWIVYKGLSSEGRLDSVFATIAATFVVAMICQHFARRYKMPVIVFSIAGIIPMVPGGTAYNAMREFVENNHGLALQYASEACLVSGAIAFGLLLGGVFTQIIKKQSEPTMR</sequence>
<evidence type="ECO:0000256" key="6">
    <source>
        <dbReference type="ARBA" id="ARBA00023136"/>
    </source>
</evidence>
<feature type="domain" description="Threonine/Serine exporter ThrE" evidence="9">
    <location>
        <begin position="12"/>
        <end position="137"/>
    </location>
</feature>
<comment type="similarity">
    <text evidence="7">Belongs to the ThrE exporter (TC 2.A.79) family.</text>
</comment>
<dbReference type="PANTHER" id="PTHR34390">
    <property type="entry name" value="UPF0442 PROTEIN YJJB-RELATED"/>
    <property type="match status" value="1"/>
</dbReference>
<evidence type="ECO:0000256" key="3">
    <source>
        <dbReference type="ARBA" id="ARBA00022519"/>
    </source>
</evidence>
<evidence type="ECO:0000313" key="11">
    <source>
        <dbReference type="Proteomes" id="UP001619911"/>
    </source>
</evidence>
<dbReference type="EMBL" id="JAUIYO010000028">
    <property type="protein sequence ID" value="MFK2827233.1"/>
    <property type="molecule type" value="Genomic_DNA"/>
</dbReference>
<name>A0ABW8ICJ5_9BACI</name>
<feature type="transmembrane region" description="Helical" evidence="8">
    <location>
        <begin position="84"/>
        <end position="105"/>
    </location>
</feature>
<reference evidence="10 11" key="1">
    <citation type="submission" date="2023-07" db="EMBL/GenBank/DDBJ databases">
        <title>Bacillus lucianemedeirus sp. nov, a new species isolated from an immunobiological production facility.</title>
        <authorList>
            <person name="Costa L.V."/>
            <person name="Miranda R.V.S.L."/>
            <person name="Brandao M.L.L."/>
            <person name="Reis C.M.F."/>
            <person name="Frazao A.M."/>
            <person name="Cruz F.V."/>
            <person name="Baio P.V.P."/>
            <person name="Veras J.F.C."/>
            <person name="Ramos J.N."/>
            <person name="Vieira V."/>
        </authorList>
    </citation>
    <scope>NUCLEOTIDE SEQUENCE [LARGE SCALE GENOMIC DNA]</scope>
    <source>
        <strain evidence="10 11">B190/17</strain>
    </source>
</reference>
<keyword evidence="6 8" id="KW-0472">Membrane</keyword>
<keyword evidence="2" id="KW-1003">Cell membrane</keyword>
<evidence type="ECO:0000256" key="2">
    <source>
        <dbReference type="ARBA" id="ARBA00022475"/>
    </source>
</evidence>
<evidence type="ECO:0000256" key="8">
    <source>
        <dbReference type="SAM" id="Phobius"/>
    </source>
</evidence>
<comment type="subcellular location">
    <subcellularLocation>
        <location evidence="1">Cell membrane</location>
        <topology evidence="1">Multi-pass membrane protein</topology>
    </subcellularLocation>
</comment>
<dbReference type="InterPro" id="IPR024528">
    <property type="entry name" value="ThrE_2"/>
</dbReference>
<gene>
    <name evidence="10" type="ORF">QYG89_16575</name>
</gene>
<dbReference type="RefSeq" id="WP_404319307.1">
    <property type="nucleotide sequence ID" value="NZ_JAUIYO010000028.1"/>
</dbReference>
<keyword evidence="4 8" id="KW-0812">Transmembrane</keyword>
<evidence type="ECO:0000256" key="7">
    <source>
        <dbReference type="ARBA" id="ARBA00034125"/>
    </source>
</evidence>
<dbReference type="Pfam" id="PF12821">
    <property type="entry name" value="ThrE_2"/>
    <property type="match status" value="1"/>
</dbReference>
<keyword evidence="11" id="KW-1185">Reference proteome</keyword>